<accession>V7BZE0</accession>
<evidence type="ECO:0000313" key="3">
    <source>
        <dbReference type="Proteomes" id="UP000000226"/>
    </source>
</evidence>
<feature type="region of interest" description="Disordered" evidence="1">
    <location>
        <begin position="249"/>
        <end position="285"/>
    </location>
</feature>
<gene>
    <name evidence="2" type="ORF">PHAVU_005G153000g</name>
</gene>
<feature type="compositionally biased region" description="Basic residues" evidence="1">
    <location>
        <begin position="254"/>
        <end position="265"/>
    </location>
</feature>
<sequence length="304" mass="34006">MSDRASEKRKLCGGNSDIHLRNTRHKTEKSFHQNNCGGDVETGVSSQEKDFTSSPMEITDVPPLSFEYHGWSEEGINLCVDLNSSPSYWANRYRNEVCESENACRMNLGCLGGSSTQGKSINENQSTALALVSFAAPNNYSFDAESCAKDVSKKTLNANDTPFIPDTLRHHDSKPGDEIFEDGANDGLPDLFDPQNDLVVEKSNSSEINLDSDGKNLPSLAEEREVAKNVKGKENSECYQFDEPLKKCCDQESKKKHSKNRKHRHSEGQSSTDKPVGRFLRSMKKAVTVWPRRSTRLISKKHTR</sequence>
<organism evidence="2 3">
    <name type="scientific">Phaseolus vulgaris</name>
    <name type="common">Kidney bean</name>
    <name type="synonym">French bean</name>
    <dbReference type="NCBI Taxonomy" id="3885"/>
    <lineage>
        <taxon>Eukaryota</taxon>
        <taxon>Viridiplantae</taxon>
        <taxon>Streptophyta</taxon>
        <taxon>Embryophyta</taxon>
        <taxon>Tracheophyta</taxon>
        <taxon>Spermatophyta</taxon>
        <taxon>Magnoliopsida</taxon>
        <taxon>eudicotyledons</taxon>
        <taxon>Gunneridae</taxon>
        <taxon>Pentapetalae</taxon>
        <taxon>rosids</taxon>
        <taxon>fabids</taxon>
        <taxon>Fabales</taxon>
        <taxon>Fabaceae</taxon>
        <taxon>Papilionoideae</taxon>
        <taxon>50 kb inversion clade</taxon>
        <taxon>NPAAA clade</taxon>
        <taxon>indigoferoid/millettioid clade</taxon>
        <taxon>Phaseoleae</taxon>
        <taxon>Phaseolus</taxon>
    </lineage>
</organism>
<dbReference type="Proteomes" id="UP000000226">
    <property type="component" value="Chromosome 5"/>
</dbReference>
<evidence type="ECO:0000313" key="2">
    <source>
        <dbReference type="EMBL" id="ESW22425.1"/>
    </source>
</evidence>
<dbReference type="AlphaFoldDB" id="V7BZE0"/>
<dbReference type="OrthoDB" id="603754at2759"/>
<proteinExistence type="predicted"/>
<feature type="region of interest" description="Disordered" evidence="1">
    <location>
        <begin position="23"/>
        <end position="57"/>
    </location>
</feature>
<dbReference type="OMA" id="YWANRYR"/>
<dbReference type="PANTHER" id="PTHR36376:SF1">
    <property type="entry name" value="OS09G0514700 PROTEIN"/>
    <property type="match status" value="1"/>
</dbReference>
<dbReference type="Gramene" id="ESW22425">
    <property type="protein sequence ID" value="ESW22425"/>
    <property type="gene ID" value="PHAVU_005G153000g"/>
</dbReference>
<dbReference type="EMBL" id="CM002292">
    <property type="protein sequence ID" value="ESW22425.1"/>
    <property type="molecule type" value="Genomic_DNA"/>
</dbReference>
<protein>
    <submittedName>
        <fullName evidence="2">Uncharacterized protein</fullName>
    </submittedName>
</protein>
<name>V7BZE0_PHAVU</name>
<evidence type="ECO:0000256" key="1">
    <source>
        <dbReference type="SAM" id="MobiDB-lite"/>
    </source>
</evidence>
<dbReference type="PANTHER" id="PTHR36376">
    <property type="entry name" value="OS09G0514700 PROTEIN"/>
    <property type="match status" value="1"/>
</dbReference>
<keyword evidence="3" id="KW-1185">Reference proteome</keyword>
<reference evidence="3" key="1">
    <citation type="journal article" date="2014" name="Nat. Genet.">
        <title>A reference genome for common bean and genome-wide analysis of dual domestications.</title>
        <authorList>
            <person name="Schmutz J."/>
            <person name="McClean P.E."/>
            <person name="Mamidi S."/>
            <person name="Wu G.A."/>
            <person name="Cannon S.B."/>
            <person name="Grimwood J."/>
            <person name="Jenkins J."/>
            <person name="Shu S."/>
            <person name="Song Q."/>
            <person name="Chavarro C."/>
            <person name="Torres-Torres M."/>
            <person name="Geffroy V."/>
            <person name="Moghaddam S.M."/>
            <person name="Gao D."/>
            <person name="Abernathy B."/>
            <person name="Barry K."/>
            <person name="Blair M."/>
            <person name="Brick M.A."/>
            <person name="Chovatia M."/>
            <person name="Gepts P."/>
            <person name="Goodstein D.M."/>
            <person name="Gonzales M."/>
            <person name="Hellsten U."/>
            <person name="Hyten D.L."/>
            <person name="Jia G."/>
            <person name="Kelly J.D."/>
            <person name="Kudrna D."/>
            <person name="Lee R."/>
            <person name="Richard M.M."/>
            <person name="Miklas P.N."/>
            <person name="Osorno J.M."/>
            <person name="Rodrigues J."/>
            <person name="Thareau V."/>
            <person name="Urrea C.A."/>
            <person name="Wang M."/>
            <person name="Yu Y."/>
            <person name="Zhang M."/>
            <person name="Wing R.A."/>
            <person name="Cregan P.B."/>
            <person name="Rokhsar D.S."/>
            <person name="Jackson S.A."/>
        </authorList>
    </citation>
    <scope>NUCLEOTIDE SEQUENCE [LARGE SCALE GENOMIC DNA]</scope>
    <source>
        <strain evidence="3">cv. G19833</strain>
    </source>
</reference>